<dbReference type="EMBL" id="BAAATM010000003">
    <property type="protein sequence ID" value="GAA2520161.1"/>
    <property type="molecule type" value="Genomic_DNA"/>
</dbReference>
<proteinExistence type="predicted"/>
<organism evidence="2 3">
    <name type="scientific">Streptomyces levis</name>
    <dbReference type="NCBI Taxonomy" id="285566"/>
    <lineage>
        <taxon>Bacteria</taxon>
        <taxon>Bacillati</taxon>
        <taxon>Actinomycetota</taxon>
        <taxon>Actinomycetes</taxon>
        <taxon>Kitasatosporales</taxon>
        <taxon>Streptomycetaceae</taxon>
        <taxon>Streptomyces</taxon>
    </lineage>
</organism>
<accession>A0ABP6APR9</accession>
<dbReference type="Proteomes" id="UP001501095">
    <property type="component" value="Unassembled WGS sequence"/>
</dbReference>
<dbReference type="Pfam" id="PF19680">
    <property type="entry name" value="DUF6182"/>
    <property type="match status" value="1"/>
</dbReference>
<keyword evidence="3" id="KW-1185">Reference proteome</keyword>
<protein>
    <submittedName>
        <fullName evidence="2">Uncharacterized protein</fullName>
    </submittedName>
</protein>
<name>A0ABP6APR9_9ACTN</name>
<feature type="region of interest" description="Disordered" evidence="1">
    <location>
        <begin position="1"/>
        <end position="39"/>
    </location>
</feature>
<sequence>MTADQALHPPPAEEPPADLRQPATGLPFTGPYATGPHATGPYATGPLAAAARARIAAVRHGLGDAPVSTGLTAAVVVGELDLPAFLAGAARFALGLPPALADGWYRTFTRTVFLSGRPATLAARHPHRHATPTAGLAWYGPARRGALRPLSRLLRAFEGPAPVRVPDGALALPVPGPPSGHTADAVLGTGGTSTAAYLVHAHHLVAEAALRGLIRPGDTVRLTHRHTLHPGDFRDALDPSRAGSVQTRIAPCPTDPHRLRLYGVLTTDRPEGKH</sequence>
<evidence type="ECO:0000256" key="1">
    <source>
        <dbReference type="SAM" id="MobiDB-lite"/>
    </source>
</evidence>
<evidence type="ECO:0000313" key="2">
    <source>
        <dbReference type="EMBL" id="GAA2520161.1"/>
    </source>
</evidence>
<gene>
    <name evidence="2" type="ORF">GCM10010423_10770</name>
</gene>
<comment type="caution">
    <text evidence="2">The sequence shown here is derived from an EMBL/GenBank/DDBJ whole genome shotgun (WGS) entry which is preliminary data.</text>
</comment>
<reference evidence="3" key="1">
    <citation type="journal article" date="2019" name="Int. J. Syst. Evol. Microbiol.">
        <title>The Global Catalogue of Microorganisms (GCM) 10K type strain sequencing project: providing services to taxonomists for standard genome sequencing and annotation.</title>
        <authorList>
            <consortium name="The Broad Institute Genomics Platform"/>
            <consortium name="The Broad Institute Genome Sequencing Center for Infectious Disease"/>
            <person name="Wu L."/>
            <person name="Ma J."/>
        </authorList>
    </citation>
    <scope>NUCLEOTIDE SEQUENCE [LARGE SCALE GENOMIC DNA]</scope>
    <source>
        <strain evidence="3">JCM 6924</strain>
    </source>
</reference>
<evidence type="ECO:0000313" key="3">
    <source>
        <dbReference type="Proteomes" id="UP001501095"/>
    </source>
</evidence>
<dbReference type="InterPro" id="IPR045754">
    <property type="entry name" value="DUF6182"/>
</dbReference>
<dbReference type="RefSeq" id="WP_344534612.1">
    <property type="nucleotide sequence ID" value="NZ_BAAATM010000003.1"/>
</dbReference>